<proteinExistence type="predicted"/>
<dbReference type="InterPro" id="IPR023346">
    <property type="entry name" value="Lysozyme-like_dom_sf"/>
</dbReference>
<reference evidence="3" key="1">
    <citation type="submission" date="2020-05" db="EMBL/GenBank/DDBJ databases">
        <authorList>
            <person name="Chiriac C."/>
            <person name="Salcher M."/>
            <person name="Ghai R."/>
            <person name="Kavagutti S V."/>
        </authorList>
    </citation>
    <scope>NUCLEOTIDE SEQUENCE</scope>
</reference>
<dbReference type="InterPro" id="IPR036365">
    <property type="entry name" value="PGBD-like_sf"/>
</dbReference>
<gene>
    <name evidence="3" type="ORF">UFOPK3773_01243</name>
</gene>
<name>A0A6J7JXN3_9ZZZZ</name>
<dbReference type="EMBL" id="CAFBNF010000139">
    <property type="protein sequence ID" value="CAB4947995.1"/>
    <property type="molecule type" value="Genomic_DNA"/>
</dbReference>
<dbReference type="SUPFAM" id="SSF53955">
    <property type="entry name" value="Lysozyme-like"/>
    <property type="match status" value="1"/>
</dbReference>
<evidence type="ECO:0000259" key="2">
    <source>
        <dbReference type="Pfam" id="PF06737"/>
    </source>
</evidence>
<evidence type="ECO:0000256" key="1">
    <source>
        <dbReference type="ARBA" id="ARBA00022801"/>
    </source>
</evidence>
<keyword evidence="1" id="KW-0378">Hydrolase</keyword>
<dbReference type="AlphaFoldDB" id="A0A6J7JXN3"/>
<dbReference type="Gene3D" id="1.10.530.10">
    <property type="match status" value="1"/>
</dbReference>
<dbReference type="Pfam" id="PF06737">
    <property type="entry name" value="Transglycosylas"/>
    <property type="match status" value="1"/>
</dbReference>
<dbReference type="Gene3D" id="1.10.101.10">
    <property type="entry name" value="PGBD-like superfamily/PGBD"/>
    <property type="match status" value="1"/>
</dbReference>
<dbReference type="InterPro" id="IPR010618">
    <property type="entry name" value="RPF"/>
</dbReference>
<dbReference type="GO" id="GO:0016787">
    <property type="term" value="F:hydrolase activity"/>
    <property type="evidence" value="ECO:0007669"/>
    <property type="project" value="UniProtKB-KW"/>
</dbReference>
<evidence type="ECO:0000313" key="3">
    <source>
        <dbReference type="EMBL" id="CAB4947995.1"/>
    </source>
</evidence>
<accession>A0A6J7JXN3</accession>
<dbReference type="SUPFAM" id="SSF47090">
    <property type="entry name" value="PGBD-like"/>
    <property type="match status" value="1"/>
</dbReference>
<organism evidence="3">
    <name type="scientific">freshwater metagenome</name>
    <dbReference type="NCBI Taxonomy" id="449393"/>
    <lineage>
        <taxon>unclassified sequences</taxon>
        <taxon>metagenomes</taxon>
        <taxon>ecological metagenomes</taxon>
    </lineage>
</organism>
<sequence>MQRRLAPRLVASSGALVLAVVASLSAVSPAAAVMAPEAVRLTVPAFPSNLVLATTCASIPDPCRTSGAQVRAVQSALVRRGWVIGQYTPGVYGSTTAATVKRYKTAHPGLGPSNMVGPRTYASITRSSATTPASPAPTTSPRFTRIEQCLSIGGTDPTTTAAARTSESARRGVTLSQFVRSRMGCKVVVRESGGNCRIVSASGKYQGRWQLDIDEWLSLGGLAFAGRPHLATCAQQDIVAYRNWIDRGWTPWTTAY</sequence>
<feature type="domain" description="Resuscitation-promoting factor core lysozyme-like" evidence="2">
    <location>
        <begin position="187"/>
        <end position="255"/>
    </location>
</feature>
<dbReference type="InterPro" id="IPR036366">
    <property type="entry name" value="PGBDSf"/>
</dbReference>
<protein>
    <submittedName>
        <fullName evidence="3">Unannotated protein</fullName>
    </submittedName>
</protein>